<name>A0A5P1FUS0_ASPOF</name>
<evidence type="ECO:0000313" key="1">
    <source>
        <dbReference type="EMBL" id="ONK80441.1"/>
    </source>
</evidence>
<accession>A0A5P1FUS0</accession>
<evidence type="ECO:0000313" key="2">
    <source>
        <dbReference type="Proteomes" id="UP000243459"/>
    </source>
</evidence>
<protein>
    <submittedName>
        <fullName evidence="1">Uncharacterized protein</fullName>
    </submittedName>
</protein>
<gene>
    <name evidence="1" type="ORF">A4U43_C01F17750</name>
</gene>
<dbReference type="Proteomes" id="UP000243459">
    <property type="component" value="Chromosome 1"/>
</dbReference>
<organism evidence="1 2">
    <name type="scientific">Asparagus officinalis</name>
    <name type="common">Garden asparagus</name>
    <dbReference type="NCBI Taxonomy" id="4686"/>
    <lineage>
        <taxon>Eukaryota</taxon>
        <taxon>Viridiplantae</taxon>
        <taxon>Streptophyta</taxon>
        <taxon>Embryophyta</taxon>
        <taxon>Tracheophyta</taxon>
        <taxon>Spermatophyta</taxon>
        <taxon>Magnoliopsida</taxon>
        <taxon>Liliopsida</taxon>
        <taxon>Asparagales</taxon>
        <taxon>Asparagaceae</taxon>
        <taxon>Asparagoideae</taxon>
        <taxon>Asparagus</taxon>
    </lineage>
</organism>
<reference evidence="2" key="1">
    <citation type="journal article" date="2017" name="Nat. Commun.">
        <title>The asparagus genome sheds light on the origin and evolution of a young Y chromosome.</title>
        <authorList>
            <person name="Harkess A."/>
            <person name="Zhou J."/>
            <person name="Xu C."/>
            <person name="Bowers J.E."/>
            <person name="Van der Hulst R."/>
            <person name="Ayyampalayam S."/>
            <person name="Mercati F."/>
            <person name="Riccardi P."/>
            <person name="McKain M.R."/>
            <person name="Kakrana A."/>
            <person name="Tang H."/>
            <person name="Ray J."/>
            <person name="Groenendijk J."/>
            <person name="Arikit S."/>
            <person name="Mathioni S.M."/>
            <person name="Nakano M."/>
            <person name="Shan H."/>
            <person name="Telgmann-Rauber A."/>
            <person name="Kanno A."/>
            <person name="Yue Z."/>
            <person name="Chen H."/>
            <person name="Li W."/>
            <person name="Chen Y."/>
            <person name="Xu X."/>
            <person name="Zhang Y."/>
            <person name="Luo S."/>
            <person name="Chen H."/>
            <person name="Gao J."/>
            <person name="Mao Z."/>
            <person name="Pires J.C."/>
            <person name="Luo M."/>
            <person name="Kudrna D."/>
            <person name="Wing R.A."/>
            <person name="Meyers B.C."/>
            <person name="Yi K."/>
            <person name="Kong H."/>
            <person name="Lavrijsen P."/>
            <person name="Sunseri F."/>
            <person name="Falavigna A."/>
            <person name="Ye Y."/>
            <person name="Leebens-Mack J.H."/>
            <person name="Chen G."/>
        </authorList>
    </citation>
    <scope>NUCLEOTIDE SEQUENCE [LARGE SCALE GENOMIC DNA]</scope>
    <source>
        <strain evidence="2">cv. DH0086</strain>
    </source>
</reference>
<proteinExistence type="predicted"/>
<dbReference type="Gramene" id="ONK80441">
    <property type="protein sequence ID" value="ONK80441"/>
    <property type="gene ID" value="A4U43_C01F17750"/>
</dbReference>
<dbReference type="EMBL" id="CM007381">
    <property type="protein sequence ID" value="ONK80441.1"/>
    <property type="molecule type" value="Genomic_DNA"/>
</dbReference>
<keyword evidence="2" id="KW-1185">Reference proteome</keyword>
<sequence length="66" mass="7927">MTSPEGLEYPFLHYVTKIREEEWERMRGVDLEGAMKTLVLGAYEVNKLREELEERKRKDIRLDESL</sequence>
<dbReference type="AlphaFoldDB" id="A0A5P1FUS0"/>